<proteinExistence type="predicted"/>
<evidence type="ECO:0000256" key="1">
    <source>
        <dbReference type="SAM" id="MobiDB-lite"/>
    </source>
</evidence>
<protein>
    <submittedName>
        <fullName evidence="3">T9SS type A sorting domain-containing protein</fullName>
    </submittedName>
</protein>
<keyword evidence="2" id="KW-0732">Signal</keyword>
<reference evidence="3 4" key="1">
    <citation type="submission" date="2022-03" db="EMBL/GenBank/DDBJ databases">
        <title>Hymenobactersp. isolated from the air.</title>
        <authorList>
            <person name="Won M."/>
            <person name="Kwon S.-W."/>
        </authorList>
    </citation>
    <scope>NUCLEOTIDE SEQUENCE [LARGE SCALE GENOMIC DNA]</scope>
    <source>
        <strain evidence="3 4">KACC 22596</strain>
    </source>
</reference>
<dbReference type="EMBL" id="CP094534">
    <property type="protein sequence ID" value="UOE32020.1"/>
    <property type="molecule type" value="Genomic_DNA"/>
</dbReference>
<accession>A0ABY4B5R5</accession>
<feature type="chain" id="PRO_5045621563" evidence="2">
    <location>
        <begin position="25"/>
        <end position="806"/>
    </location>
</feature>
<organism evidence="3 4">
    <name type="scientific">Hymenobacter monticola</name>
    <dbReference type="NCBI Taxonomy" id="1705399"/>
    <lineage>
        <taxon>Bacteria</taxon>
        <taxon>Pseudomonadati</taxon>
        <taxon>Bacteroidota</taxon>
        <taxon>Cytophagia</taxon>
        <taxon>Cytophagales</taxon>
        <taxon>Hymenobacteraceae</taxon>
        <taxon>Hymenobacter</taxon>
    </lineage>
</organism>
<evidence type="ECO:0000313" key="3">
    <source>
        <dbReference type="EMBL" id="UOE32020.1"/>
    </source>
</evidence>
<keyword evidence="4" id="KW-1185">Reference proteome</keyword>
<dbReference type="InterPro" id="IPR026444">
    <property type="entry name" value="Secre_tail"/>
</dbReference>
<dbReference type="NCBIfam" id="TIGR04183">
    <property type="entry name" value="Por_Secre_tail"/>
    <property type="match status" value="1"/>
</dbReference>
<gene>
    <name evidence="3" type="ORF">MTP16_12845</name>
</gene>
<evidence type="ECO:0000313" key="4">
    <source>
        <dbReference type="Proteomes" id="UP000831390"/>
    </source>
</evidence>
<dbReference type="RefSeq" id="WP_243509169.1">
    <property type="nucleotide sequence ID" value="NZ_CP094534.1"/>
</dbReference>
<name>A0ABY4B5R5_9BACT</name>
<dbReference type="Proteomes" id="UP000831390">
    <property type="component" value="Chromosome"/>
</dbReference>
<evidence type="ECO:0000256" key="2">
    <source>
        <dbReference type="SAM" id="SignalP"/>
    </source>
</evidence>
<sequence>MRKTSIFYGLGVWVASLLALPAQAQYLFTDSNLGSYSQNFDGLANTKAIFTSNSTLTGVYAKYTLDTGMFAGQELESSQRNGTAAKMAPDDGSEGSTAAGTVDADGTPHGPSWYHFGIVGDPDRALGGIAGTTLTSGKGYVGIRLKNSSTKTIVNLEIRYAMEQWYNSSQTQAANVTVDYQRSAANVAINSLIAGTWLPITDLGVPAPSTSTAIAPRNGNAATNRRVKQTTLMGLNLLPNQEIMIRFGYVFNSATNGNGLSVDDIVITPQTNIFYSSTDGNKNLDAKGNWSTNTSGTGGTSPANFTAPNTTYYVQGNTGTADRINGTWAVSGANSKIIVGTAASPATLYVNSTDFIQGTVDVGAGSTLQINQVNNNISLGTVHPTSTVEYVNTGTTTQNIKSASYGTLKLTGAGPKTLTGNVLINSGFAFNTPSTAALSLNDYDLLLLKGATLTGLNGASTIFVTNGKGSLQRTVTNDGAEVLFPVGTSATSYTPALLSQTQAQSEDTYGVRVAPNTYTSYTAAEVGVAGTEVASRNVKKTWFVDEEVSGNSNITLKLQWNTADATANFNNTQAHINHYTGGAWDKYTATGGATTGSIAGSSVVSRPGITSFSPFGVSSLPNGALPVELTAFAARRAGAAVACTWSTASEKNSREFTVERSRDSFTFGPLGSVPAAGNSSTARSYQFADEHPLNGLAYYRLRQTDLDGTQSFSPVVAVNGVESEVVPVVVPNPGTGHFAIVSGSGQRVVGPAVVRNALGAVVRRVAASDADDAQAGTFDLSDQPVGLYLVQVQTANGVRTLRVLKN</sequence>
<feature type="region of interest" description="Disordered" evidence="1">
    <location>
        <begin position="79"/>
        <end position="104"/>
    </location>
</feature>
<feature type="signal peptide" evidence="2">
    <location>
        <begin position="1"/>
        <end position="24"/>
    </location>
</feature>